<comment type="caution">
    <text evidence="2">The sequence shown here is derived from an EMBL/GenBank/DDBJ whole genome shotgun (WGS) entry which is preliminary data.</text>
</comment>
<sequence length="233" mass="26030">MVARGPAGRFGANNNNNSNNLFAVLADERPDEEVSEGGSGGSSDESYHTAPDNRNSTSTRLRRGDVAPGRIIHVRNPTGEKSWRGHPGIVLAVDGRKAHVVTLTTWAGKTCEQKWSACAEDPVKYRRWFMLVADGRAPGHDGVPVVKLREGKTMPRLCYVDCKRTHWLDVSEMEKYRRGGDTDFWVTDQSKDEIIKHLEYLETVETPWIDDAPQNGELWKPLKAGALRCDGCR</sequence>
<gene>
    <name evidence="2" type="ORF">SLS58_006295</name>
</gene>
<feature type="region of interest" description="Disordered" evidence="1">
    <location>
        <begin position="27"/>
        <end position="65"/>
    </location>
</feature>
<protein>
    <submittedName>
        <fullName evidence="2">Uncharacterized protein</fullName>
    </submittedName>
</protein>
<accession>A0ABR3TNI6</accession>
<dbReference type="Proteomes" id="UP001521184">
    <property type="component" value="Unassembled WGS sequence"/>
</dbReference>
<dbReference type="EMBL" id="JAKEKT020000042">
    <property type="protein sequence ID" value="KAL1641187.1"/>
    <property type="molecule type" value="Genomic_DNA"/>
</dbReference>
<evidence type="ECO:0000313" key="3">
    <source>
        <dbReference type="Proteomes" id="UP001521184"/>
    </source>
</evidence>
<keyword evidence="3" id="KW-1185">Reference proteome</keyword>
<organism evidence="2 3">
    <name type="scientific">Diplodia intermedia</name>
    <dbReference type="NCBI Taxonomy" id="856260"/>
    <lineage>
        <taxon>Eukaryota</taxon>
        <taxon>Fungi</taxon>
        <taxon>Dikarya</taxon>
        <taxon>Ascomycota</taxon>
        <taxon>Pezizomycotina</taxon>
        <taxon>Dothideomycetes</taxon>
        <taxon>Dothideomycetes incertae sedis</taxon>
        <taxon>Botryosphaeriales</taxon>
        <taxon>Botryosphaeriaceae</taxon>
        <taxon>Diplodia</taxon>
    </lineage>
</organism>
<proteinExistence type="predicted"/>
<reference evidence="2 3" key="1">
    <citation type="journal article" date="2023" name="Plant Dis.">
        <title>First Report of Diplodia intermedia Causing Canker and Dieback Diseases on Apple Trees in Canada.</title>
        <authorList>
            <person name="Ellouze W."/>
            <person name="Ilyukhin E."/>
            <person name="Sulman M."/>
            <person name="Ali S."/>
        </authorList>
    </citation>
    <scope>NUCLEOTIDE SEQUENCE [LARGE SCALE GENOMIC DNA]</scope>
    <source>
        <strain evidence="2 3">M45-28</strain>
    </source>
</reference>
<evidence type="ECO:0000313" key="2">
    <source>
        <dbReference type="EMBL" id="KAL1641187.1"/>
    </source>
</evidence>
<name>A0ABR3TNI6_9PEZI</name>
<evidence type="ECO:0000256" key="1">
    <source>
        <dbReference type="SAM" id="MobiDB-lite"/>
    </source>
</evidence>